<dbReference type="AlphaFoldDB" id="A0A7G9S6Z0"/>
<dbReference type="PROSITE" id="PS00622">
    <property type="entry name" value="HTH_LUXR_1"/>
    <property type="match status" value="1"/>
</dbReference>
<dbReference type="PANTHER" id="PTHR44688:SF16">
    <property type="entry name" value="DNA-BINDING TRANSCRIPTIONAL ACTIVATOR DEVR_DOSR"/>
    <property type="match status" value="1"/>
</dbReference>
<dbReference type="RefSeq" id="WP_187556079.1">
    <property type="nucleotide sequence ID" value="NZ_CP060716.1"/>
</dbReference>
<organism evidence="5 6">
    <name type="scientific">Leucobacter denitrificans</name>
    <dbReference type="NCBI Taxonomy" id="683042"/>
    <lineage>
        <taxon>Bacteria</taxon>
        <taxon>Bacillati</taxon>
        <taxon>Actinomycetota</taxon>
        <taxon>Actinomycetes</taxon>
        <taxon>Micrococcales</taxon>
        <taxon>Microbacteriaceae</taxon>
        <taxon>Leucobacter</taxon>
    </lineage>
</organism>
<sequence>MASLRQNAFAALALSGIVELAPARRIDGVIEEIGRQLTELVTDDQTVFFLDDWDDLDEASWGVIEYVRRTTGVPIVISRLQGLRARHTPTGLHASTLEPTYVIDMLPLRFDDLDAAVSSYLGGPIEPGTSRRIYAKTGGNVGLALSLVDAMSRDGALVQIDGNAWTAAGELWSPALRAVMEMHLESLEPVARDALETIAMIGPADVETVRNLVDWTTLEVLEERAMIAFAQGARSNLVSVVPPLFNSYFRHDPLSARRIRLTERINDVLGTTSRNFDIDSTWDTPDAGAEQKDALFAGMLRENSKTLQLVASYEWEKTPTVSSANSYLEVLSQIGLEATCPTIERIFTETDWEAGDLASRAEFCARQAEWLAYRMSEVDQAVELLETRAPELKEYGRMLDAKRISILADCRAVPEGFEAALEVTEDLPQNIQIVLLETQLQVLTIGCRLKDATRVYRELKRLDPEGIRVTARALYGMAQLAQGHYKSGLRDLSNGLDEARGSLDLPAFRLFAGAVAYAHLHSGDMQELGSLVDVALSTGELSPLPPGSRIAILVGASVLATSKGQIALCQKYAEMARSEGEENGPLPGQQIAWIDAQIEILNGNAQAGAETLWKASQSLKERGAIYAAQLGMLASVEISMNKDRLAETLRLLEEFPDATVLGAQGRYLAALEARDPEGVFQAGKILERHARNGVALAAYGRAAEWFGEKDAIPARMKALKEERRLRTSAGSRVFNTTRFGTMRTFLSKREREVAALAAKGLSNQDIATHLVLSVRTVESHMHRIMRKFGVSTRDALNAKLVGNTQGLS</sequence>
<evidence type="ECO:0000313" key="6">
    <source>
        <dbReference type="Proteomes" id="UP000515934"/>
    </source>
</evidence>
<accession>A0A7G9S6Z0</accession>
<gene>
    <name evidence="5" type="ORF">H9L06_04725</name>
</gene>
<dbReference type="Pfam" id="PF00196">
    <property type="entry name" value="GerE"/>
    <property type="match status" value="1"/>
</dbReference>
<dbReference type="CDD" id="cd06170">
    <property type="entry name" value="LuxR_C_like"/>
    <property type="match status" value="1"/>
</dbReference>
<dbReference type="InterPro" id="IPR016032">
    <property type="entry name" value="Sig_transdc_resp-reg_C-effctor"/>
</dbReference>
<keyword evidence="6" id="KW-1185">Reference proteome</keyword>
<dbReference type="InterPro" id="IPR000792">
    <property type="entry name" value="Tscrpt_reg_LuxR_C"/>
</dbReference>
<dbReference type="Gene3D" id="1.10.10.10">
    <property type="entry name" value="Winged helix-like DNA-binding domain superfamily/Winged helix DNA-binding domain"/>
    <property type="match status" value="1"/>
</dbReference>
<reference evidence="5 6" key="1">
    <citation type="submission" date="2020-08" db="EMBL/GenBank/DDBJ databases">
        <title>Genome sequence of Leucobacter denitrificans KACC 14055T.</title>
        <authorList>
            <person name="Hyun D.-W."/>
            <person name="Bae J.-W."/>
        </authorList>
    </citation>
    <scope>NUCLEOTIDE SEQUENCE [LARGE SCALE GENOMIC DNA]</scope>
    <source>
        <strain evidence="5 6">KACC 14055</strain>
    </source>
</reference>
<keyword evidence="2" id="KW-0238">DNA-binding</keyword>
<dbReference type="PRINTS" id="PR00038">
    <property type="entry name" value="HTHLUXR"/>
</dbReference>
<evidence type="ECO:0000256" key="1">
    <source>
        <dbReference type="ARBA" id="ARBA00023015"/>
    </source>
</evidence>
<dbReference type="SMART" id="SM00421">
    <property type="entry name" value="HTH_LUXR"/>
    <property type="match status" value="1"/>
</dbReference>
<dbReference type="EMBL" id="CP060716">
    <property type="protein sequence ID" value="QNN63615.1"/>
    <property type="molecule type" value="Genomic_DNA"/>
</dbReference>
<dbReference type="InterPro" id="IPR036388">
    <property type="entry name" value="WH-like_DNA-bd_sf"/>
</dbReference>
<dbReference type="Proteomes" id="UP000515934">
    <property type="component" value="Chromosome"/>
</dbReference>
<evidence type="ECO:0000313" key="5">
    <source>
        <dbReference type="EMBL" id="QNN63615.1"/>
    </source>
</evidence>
<evidence type="ECO:0000256" key="3">
    <source>
        <dbReference type="ARBA" id="ARBA00023163"/>
    </source>
</evidence>
<name>A0A7G9S6Z0_9MICO</name>
<keyword evidence="3" id="KW-0804">Transcription</keyword>
<feature type="domain" description="HTH luxR-type" evidence="4">
    <location>
        <begin position="741"/>
        <end position="804"/>
    </location>
</feature>
<protein>
    <recommendedName>
        <fullName evidence="4">HTH luxR-type domain-containing protein</fullName>
    </recommendedName>
</protein>
<dbReference type="PANTHER" id="PTHR44688">
    <property type="entry name" value="DNA-BINDING TRANSCRIPTIONAL ACTIVATOR DEVR_DOSR"/>
    <property type="match status" value="1"/>
</dbReference>
<keyword evidence="1" id="KW-0805">Transcription regulation</keyword>
<evidence type="ECO:0000259" key="4">
    <source>
        <dbReference type="PROSITE" id="PS50043"/>
    </source>
</evidence>
<evidence type="ECO:0000256" key="2">
    <source>
        <dbReference type="ARBA" id="ARBA00023125"/>
    </source>
</evidence>
<dbReference type="PROSITE" id="PS50043">
    <property type="entry name" value="HTH_LUXR_2"/>
    <property type="match status" value="1"/>
</dbReference>
<dbReference type="GO" id="GO:0003677">
    <property type="term" value="F:DNA binding"/>
    <property type="evidence" value="ECO:0007669"/>
    <property type="project" value="UniProtKB-KW"/>
</dbReference>
<proteinExistence type="predicted"/>
<dbReference type="KEGG" id="ldn:H9L06_04725"/>
<dbReference type="SUPFAM" id="SSF46894">
    <property type="entry name" value="C-terminal effector domain of the bipartite response regulators"/>
    <property type="match status" value="1"/>
</dbReference>
<dbReference type="GO" id="GO:0006355">
    <property type="term" value="P:regulation of DNA-templated transcription"/>
    <property type="evidence" value="ECO:0007669"/>
    <property type="project" value="InterPro"/>
</dbReference>